<evidence type="ECO:0000313" key="2">
    <source>
        <dbReference type="Proteomes" id="UP000305654"/>
    </source>
</evidence>
<organism evidence="1 2">
    <name type="scientific">Lichenicoccus roseus</name>
    <dbReference type="NCBI Taxonomy" id="2683649"/>
    <lineage>
        <taxon>Bacteria</taxon>
        <taxon>Pseudomonadati</taxon>
        <taxon>Pseudomonadota</taxon>
        <taxon>Alphaproteobacteria</taxon>
        <taxon>Acetobacterales</taxon>
        <taxon>Acetobacteraceae</taxon>
        <taxon>Lichenicoccus</taxon>
    </lineage>
</organism>
<dbReference type="RefSeq" id="WP_138327658.1">
    <property type="nucleotide sequence ID" value="NZ_VCDI01000009.1"/>
</dbReference>
<keyword evidence="2" id="KW-1185">Reference proteome</keyword>
<proteinExistence type="predicted"/>
<dbReference type="Gene3D" id="2.60.120.10">
    <property type="entry name" value="Jelly Rolls"/>
    <property type="match status" value="1"/>
</dbReference>
<dbReference type="InterPro" id="IPR011051">
    <property type="entry name" value="RmlC_Cupin_sf"/>
</dbReference>
<evidence type="ECO:0008006" key="3">
    <source>
        <dbReference type="Google" id="ProtNLM"/>
    </source>
</evidence>
<dbReference type="Proteomes" id="UP000305654">
    <property type="component" value="Unassembled WGS sequence"/>
</dbReference>
<evidence type="ECO:0000313" key="1">
    <source>
        <dbReference type="EMBL" id="TLU70988.1"/>
    </source>
</evidence>
<dbReference type="AlphaFoldDB" id="A0A5R9J9T8"/>
<sequence>MTLGVALPNGCRITHGAGANIRTPFPDMPLEMHELHGGTADPAGPGFRGQFGFIPFSEAVRLPRHVHISDDGRLLPERILVFNGAGLVELNGELTVVAPGSLIDIPAGVPHTWTACPSGLALPDGSRTDGRFLMVYVYSEPTSFAPTAATGTLASATEYERWDGDLEPLRIPVLTADDLPGRARLVWDRGLLPL</sequence>
<reference evidence="1 2" key="1">
    <citation type="submission" date="2019-05" db="EMBL/GenBank/DDBJ databases">
        <authorList>
            <person name="Pankratov T."/>
            <person name="Grouzdev D."/>
        </authorList>
    </citation>
    <scope>NUCLEOTIDE SEQUENCE [LARGE SCALE GENOMIC DNA]</scope>
    <source>
        <strain evidence="1 2">KEBCLARHB70R</strain>
    </source>
</reference>
<protein>
    <recommendedName>
        <fullName evidence="3">Cupin domain-containing protein</fullName>
    </recommendedName>
</protein>
<dbReference type="InterPro" id="IPR014710">
    <property type="entry name" value="RmlC-like_jellyroll"/>
</dbReference>
<gene>
    <name evidence="1" type="ORF">FE263_19240</name>
</gene>
<dbReference type="OrthoDB" id="8442754at2"/>
<comment type="caution">
    <text evidence="1">The sequence shown here is derived from an EMBL/GenBank/DDBJ whole genome shotgun (WGS) entry which is preliminary data.</text>
</comment>
<accession>A0A5R9J9T8</accession>
<dbReference type="EMBL" id="VCDI01000009">
    <property type="protein sequence ID" value="TLU70988.1"/>
    <property type="molecule type" value="Genomic_DNA"/>
</dbReference>
<dbReference type="SUPFAM" id="SSF51182">
    <property type="entry name" value="RmlC-like cupins"/>
    <property type="match status" value="1"/>
</dbReference>
<name>A0A5R9J9T8_9PROT</name>